<feature type="signal peptide" evidence="1">
    <location>
        <begin position="1"/>
        <end position="35"/>
    </location>
</feature>
<evidence type="ECO:0000313" key="2">
    <source>
        <dbReference type="EMBL" id="QCX37395.1"/>
    </source>
</evidence>
<feature type="chain" id="PRO_5022769765" evidence="1">
    <location>
        <begin position="36"/>
        <end position="238"/>
    </location>
</feature>
<dbReference type="InterPro" id="IPR007541">
    <property type="entry name" value="Uncharacterised_BSP"/>
</dbReference>
<dbReference type="EMBL" id="CP040749">
    <property type="protein sequence ID" value="QCX37395.1"/>
    <property type="molecule type" value="Genomic_DNA"/>
</dbReference>
<dbReference type="AlphaFoldDB" id="A0A5B7TLW9"/>
<keyword evidence="3" id="KW-1185">Reference proteome</keyword>
<keyword evidence="1" id="KW-0732">Signal</keyword>
<sequence length="238" mass="27422">MKFIQKNALTVKVKRNLLFVCSCLVLTFNPNTTCAQSDLNSNTKTPRVSIINEDTSLSLSIIDGFENIIYKVYPKLVKDFNKNARMDISVKIDTAYDGVAYANNGRVTVSSKWLHKKPKDLDLMTHEIMHIIQSYPNGAGPGWLTEGIADFVRYKYGVDNESAKWSLTEFSKNQSYKNSYRITARFLVWISQNYDKKIVVKMDNKLRSNKYSPKLWEKYTGLSIDQLWDNYSKNPSLK</sequence>
<organism evidence="2 3">
    <name type="scientific">Aureibaculum algae</name>
    <dbReference type="NCBI Taxonomy" id="2584122"/>
    <lineage>
        <taxon>Bacteria</taxon>
        <taxon>Pseudomonadati</taxon>
        <taxon>Bacteroidota</taxon>
        <taxon>Flavobacteriia</taxon>
        <taxon>Flavobacteriales</taxon>
        <taxon>Flavobacteriaceae</taxon>
        <taxon>Aureibaculum</taxon>
    </lineage>
</organism>
<protein>
    <submittedName>
        <fullName evidence="2">Secretory protein</fullName>
    </submittedName>
</protein>
<dbReference type="PANTHER" id="PTHR33321:SF12">
    <property type="entry name" value="PLANT BASIC SECRETORY PROTEIN (BSP) FAMILY PROTEIN"/>
    <property type="match status" value="1"/>
</dbReference>
<dbReference type="Pfam" id="PF04450">
    <property type="entry name" value="BSP"/>
    <property type="match status" value="1"/>
</dbReference>
<name>A0A5B7TLW9_9FLAO</name>
<dbReference type="OrthoDB" id="211588at2"/>
<dbReference type="Proteomes" id="UP000306229">
    <property type="component" value="Chromosome"/>
</dbReference>
<gene>
    <name evidence="2" type="ORF">FF125_02695</name>
</gene>
<dbReference type="PANTHER" id="PTHR33321">
    <property type="match status" value="1"/>
</dbReference>
<evidence type="ECO:0000256" key="1">
    <source>
        <dbReference type="SAM" id="SignalP"/>
    </source>
</evidence>
<accession>A0A5B7TLW9</accession>
<reference evidence="2 3" key="1">
    <citation type="submission" date="2019-05" db="EMBL/GenBank/DDBJ databases">
        <title>Algicella ahnfeltiae gen. nov., sp. nov., a novel marine bacterium of the family Flavobacteriaceae isolated from a red alga.</title>
        <authorList>
            <person name="Nedashkovskaya O.I."/>
            <person name="Kukhlevskiy A.D."/>
            <person name="Kim S.-G."/>
            <person name="Zhukova N.V."/>
            <person name="Mikhailov V.V."/>
        </authorList>
    </citation>
    <scope>NUCLEOTIDE SEQUENCE [LARGE SCALE GENOMIC DNA]</scope>
    <source>
        <strain evidence="2 3">10Alg115</strain>
    </source>
</reference>
<evidence type="ECO:0000313" key="3">
    <source>
        <dbReference type="Proteomes" id="UP000306229"/>
    </source>
</evidence>
<proteinExistence type="predicted"/>
<dbReference type="KEGG" id="fbe:FF125_02695"/>